<keyword evidence="1" id="KW-0812">Transmembrane</keyword>
<reference evidence="2 3" key="1">
    <citation type="journal article" date="2017" name="Int. J. Syst. Evol. Microbiol.">
        <title>Erythrobacter aquimixticola sp. nov., isolated from the junction between the ocean and a freshwater spring.</title>
        <authorList>
            <person name="Park S."/>
            <person name="Jung Y.T."/>
            <person name="Choi S.J."/>
            <person name="Yoon J.H."/>
        </authorList>
    </citation>
    <scope>NUCLEOTIDE SEQUENCE [LARGE SCALE GENOMIC DNA]</scope>
    <source>
        <strain evidence="2 3">JSSK-14</strain>
    </source>
</reference>
<protein>
    <submittedName>
        <fullName evidence="2">Uncharacterized protein</fullName>
    </submittedName>
</protein>
<evidence type="ECO:0000313" key="3">
    <source>
        <dbReference type="Proteomes" id="UP000285232"/>
    </source>
</evidence>
<sequence length="115" mass="12234">MATAKRAKTGFLTIMLRVAAVLAVIVTITSVFFGQNISGFAQAGTGYAAKTACGCRHLAGRELESCKDDLLDNMWAIWLSEDESERSVTASVPLIASNTATYRDGPGCVSERWGG</sequence>
<dbReference type="OrthoDB" id="7391866at2"/>
<gene>
    <name evidence="2" type="ORF">D6201_09825</name>
</gene>
<dbReference type="EMBL" id="RAHX01000001">
    <property type="protein sequence ID" value="RJY09617.1"/>
    <property type="molecule type" value="Genomic_DNA"/>
</dbReference>
<evidence type="ECO:0000313" key="2">
    <source>
        <dbReference type="EMBL" id="RJY09617.1"/>
    </source>
</evidence>
<keyword evidence="1" id="KW-1133">Transmembrane helix</keyword>
<dbReference type="Proteomes" id="UP000285232">
    <property type="component" value="Unassembled WGS sequence"/>
</dbReference>
<accession>A0A419RUZ8</accession>
<keyword evidence="3" id="KW-1185">Reference proteome</keyword>
<name>A0A419RUZ8_9SPHN</name>
<organism evidence="2 3">
    <name type="scientific">Aurantiacibacter aquimixticola</name>
    <dbReference type="NCBI Taxonomy" id="1958945"/>
    <lineage>
        <taxon>Bacteria</taxon>
        <taxon>Pseudomonadati</taxon>
        <taxon>Pseudomonadota</taxon>
        <taxon>Alphaproteobacteria</taxon>
        <taxon>Sphingomonadales</taxon>
        <taxon>Erythrobacteraceae</taxon>
        <taxon>Aurantiacibacter</taxon>
    </lineage>
</organism>
<keyword evidence="1" id="KW-0472">Membrane</keyword>
<dbReference type="AlphaFoldDB" id="A0A419RUZ8"/>
<proteinExistence type="predicted"/>
<evidence type="ECO:0000256" key="1">
    <source>
        <dbReference type="SAM" id="Phobius"/>
    </source>
</evidence>
<comment type="caution">
    <text evidence="2">The sequence shown here is derived from an EMBL/GenBank/DDBJ whole genome shotgun (WGS) entry which is preliminary data.</text>
</comment>
<feature type="transmembrane region" description="Helical" evidence="1">
    <location>
        <begin position="12"/>
        <end position="33"/>
    </location>
</feature>
<dbReference type="RefSeq" id="WP_120048627.1">
    <property type="nucleotide sequence ID" value="NZ_RAHX01000001.1"/>
</dbReference>